<sequence>MQPVNTAPQNVPGLFIFDLGFNGQYEARLHPDLQSKYDKLSLKAGVEVQMLSWALSLVPKISSSNLDLLIPQNLYRIFQLPDQESQEEFGNSIEPTARIELVNTMAECCRIVMQLQFTCGKELNELSAVKSLLEKEESKEKLKKRFGSALKLFQLEKINHGNADTVKVTHKNGFSSHVTIPRRAIEVALELANQHLRAPSRLEVQTSMESQHDELKFNTFNWSVIFKKAGLTALAKQAPWRGNSKAVKIIVPTKKDKSA</sequence>
<dbReference type="EMBL" id="JACHIG010000007">
    <property type="protein sequence ID" value="MBB5033751.1"/>
    <property type="molecule type" value="Genomic_DNA"/>
</dbReference>
<gene>
    <name evidence="1" type="ORF">HNQ65_003341</name>
</gene>
<dbReference type="Proteomes" id="UP000590740">
    <property type="component" value="Unassembled WGS sequence"/>
</dbReference>
<evidence type="ECO:0000313" key="2">
    <source>
        <dbReference type="Proteomes" id="UP000590740"/>
    </source>
</evidence>
<comment type="caution">
    <text evidence="1">The sequence shown here is derived from an EMBL/GenBank/DDBJ whole genome shotgun (WGS) entry which is preliminary data.</text>
</comment>
<name>A0A7W7YCM9_9BACT</name>
<organism evidence="1 2">
    <name type="scientific">Prosthecobacter vanneervenii</name>
    <dbReference type="NCBI Taxonomy" id="48466"/>
    <lineage>
        <taxon>Bacteria</taxon>
        <taxon>Pseudomonadati</taxon>
        <taxon>Verrucomicrobiota</taxon>
        <taxon>Verrucomicrobiia</taxon>
        <taxon>Verrucomicrobiales</taxon>
        <taxon>Verrucomicrobiaceae</taxon>
        <taxon>Prosthecobacter</taxon>
    </lineage>
</organism>
<protein>
    <submittedName>
        <fullName evidence="1">Uncharacterized protein</fullName>
    </submittedName>
</protein>
<evidence type="ECO:0000313" key="1">
    <source>
        <dbReference type="EMBL" id="MBB5033751.1"/>
    </source>
</evidence>
<dbReference type="RefSeq" id="WP_184340872.1">
    <property type="nucleotide sequence ID" value="NZ_JACHIG010000007.1"/>
</dbReference>
<accession>A0A7W7YCM9</accession>
<keyword evidence="2" id="KW-1185">Reference proteome</keyword>
<dbReference type="AlphaFoldDB" id="A0A7W7YCM9"/>
<reference evidence="1 2" key="1">
    <citation type="submission" date="2020-08" db="EMBL/GenBank/DDBJ databases">
        <title>Genomic Encyclopedia of Type Strains, Phase IV (KMG-IV): sequencing the most valuable type-strain genomes for metagenomic binning, comparative biology and taxonomic classification.</title>
        <authorList>
            <person name="Goeker M."/>
        </authorList>
    </citation>
    <scope>NUCLEOTIDE SEQUENCE [LARGE SCALE GENOMIC DNA]</scope>
    <source>
        <strain evidence="1 2">DSM 12252</strain>
    </source>
</reference>
<proteinExistence type="predicted"/>